<evidence type="ECO:0000313" key="2">
    <source>
        <dbReference type="EMBL" id="KAK3170360.1"/>
    </source>
</evidence>
<evidence type="ECO:0000313" key="3">
    <source>
        <dbReference type="Proteomes" id="UP001276659"/>
    </source>
</evidence>
<name>A0AAD9Z2D5_9LECA</name>
<dbReference type="Proteomes" id="UP001276659">
    <property type="component" value="Unassembled WGS sequence"/>
</dbReference>
<keyword evidence="3" id="KW-1185">Reference proteome</keyword>
<protein>
    <submittedName>
        <fullName evidence="2">Uncharacterized protein</fullName>
    </submittedName>
</protein>
<feature type="region of interest" description="Disordered" evidence="1">
    <location>
        <begin position="1"/>
        <end position="26"/>
    </location>
</feature>
<sequence length="255" mass="28545">MIPTAKPRRKRDAQHAPIPRDSKPEYIEQMRNGKRMEHGAVRRSAGQIYVYQQVAKRTWRGVPVHEWNKQRHKKSTADLASPKTGLLRRGQGVSRRDLGPLRDRAISATTCNLVRTYLVDSGDDPGFSINNVGAELLNAIEALKFPQDDWLFLEAPVVVEVVDTSGKSEGFIYAQTQMHNNYVKMCSEQGTERDALQAALAMRFDGRCASDMRVDLKLLNSGTDGVTNTLYVSTRSVSNSDKSIHPICEAVQVVY</sequence>
<organism evidence="2 3">
    <name type="scientific">Lepraria neglecta</name>
    <dbReference type="NCBI Taxonomy" id="209136"/>
    <lineage>
        <taxon>Eukaryota</taxon>
        <taxon>Fungi</taxon>
        <taxon>Dikarya</taxon>
        <taxon>Ascomycota</taxon>
        <taxon>Pezizomycotina</taxon>
        <taxon>Lecanoromycetes</taxon>
        <taxon>OSLEUM clade</taxon>
        <taxon>Lecanoromycetidae</taxon>
        <taxon>Lecanorales</taxon>
        <taxon>Lecanorineae</taxon>
        <taxon>Stereocaulaceae</taxon>
        <taxon>Lepraria</taxon>
    </lineage>
</organism>
<reference evidence="2" key="1">
    <citation type="submission" date="2022-11" db="EMBL/GenBank/DDBJ databases">
        <title>Chromosomal genome sequence assembly and mating type (MAT) locus characterization of the leprose asexual lichenized fungus Lepraria neglecta (Nyl.) Erichsen.</title>
        <authorList>
            <person name="Allen J.L."/>
            <person name="Pfeffer B."/>
        </authorList>
    </citation>
    <scope>NUCLEOTIDE SEQUENCE</scope>
    <source>
        <strain evidence="2">Allen 5258</strain>
    </source>
</reference>
<proteinExistence type="predicted"/>
<dbReference type="AlphaFoldDB" id="A0AAD9Z2D5"/>
<gene>
    <name evidence="2" type="ORF">OEA41_009747</name>
</gene>
<comment type="caution">
    <text evidence="2">The sequence shown here is derived from an EMBL/GenBank/DDBJ whole genome shotgun (WGS) entry which is preliminary data.</text>
</comment>
<accession>A0AAD9Z2D5</accession>
<evidence type="ECO:0000256" key="1">
    <source>
        <dbReference type="SAM" id="MobiDB-lite"/>
    </source>
</evidence>
<feature type="compositionally biased region" description="Basic residues" evidence="1">
    <location>
        <begin position="1"/>
        <end position="12"/>
    </location>
</feature>
<dbReference type="EMBL" id="JASNWA010000009">
    <property type="protein sequence ID" value="KAK3170360.1"/>
    <property type="molecule type" value="Genomic_DNA"/>
</dbReference>